<feature type="chain" id="PRO_5041235173" evidence="4">
    <location>
        <begin position="18"/>
        <end position="169"/>
    </location>
</feature>
<dbReference type="GO" id="GO:0004519">
    <property type="term" value="F:endonuclease activity"/>
    <property type="evidence" value="ECO:0007669"/>
    <property type="project" value="UniProtKB-KW"/>
</dbReference>
<dbReference type="PANTHER" id="PTHR12302:SF3">
    <property type="entry name" value="SERINE_THREONINE-PROTEIN KINASE 31"/>
    <property type="match status" value="1"/>
</dbReference>
<sequence length="169" mass="19469">MYRITIALLLLSSPALAATLECKVTGISDGDTISCFDPERRKVEKIRLRGIDAPERKQPFGTRSQQNLAELVHGKPVTVHWNKRDRWGRIIGAVWVEPSDCPGCGHTLDAGRAQLASGMAWWYEHYAKEQPLEERHAYEFEQKEARARSVGLWRDPRPIPPWDWRRAKR</sequence>
<name>A0AA42BFD0_9GAMM</name>
<dbReference type="GO" id="GO:0016787">
    <property type="term" value="F:hydrolase activity"/>
    <property type="evidence" value="ECO:0007669"/>
    <property type="project" value="UniProtKB-KW"/>
</dbReference>
<dbReference type="EMBL" id="JAMYBS010000020">
    <property type="protein sequence ID" value="MCO7546144.1"/>
    <property type="molecule type" value="Genomic_DNA"/>
</dbReference>
<evidence type="ECO:0000256" key="4">
    <source>
        <dbReference type="SAM" id="SignalP"/>
    </source>
</evidence>
<dbReference type="PROSITE" id="PS50830">
    <property type="entry name" value="TNASE_3"/>
    <property type="match status" value="1"/>
</dbReference>
<evidence type="ECO:0000256" key="2">
    <source>
        <dbReference type="ARBA" id="ARBA00022759"/>
    </source>
</evidence>
<dbReference type="Proteomes" id="UP001165292">
    <property type="component" value="Unassembled WGS sequence"/>
</dbReference>
<protein>
    <submittedName>
        <fullName evidence="6">Thermonuclease family protein</fullName>
    </submittedName>
</protein>
<gene>
    <name evidence="6" type="ORF">NJF43_15405</name>
</gene>
<dbReference type="AlphaFoldDB" id="A0AA42BFD0"/>
<evidence type="ECO:0000256" key="1">
    <source>
        <dbReference type="ARBA" id="ARBA00022722"/>
    </source>
</evidence>
<dbReference type="SUPFAM" id="SSF50199">
    <property type="entry name" value="Staphylococcal nuclease"/>
    <property type="match status" value="1"/>
</dbReference>
<evidence type="ECO:0000256" key="3">
    <source>
        <dbReference type="ARBA" id="ARBA00022801"/>
    </source>
</evidence>
<comment type="caution">
    <text evidence="6">The sequence shown here is derived from an EMBL/GenBank/DDBJ whole genome shotgun (WGS) entry which is preliminary data.</text>
</comment>
<evidence type="ECO:0000313" key="6">
    <source>
        <dbReference type="EMBL" id="MCO7546144.1"/>
    </source>
</evidence>
<keyword evidence="2" id="KW-0255">Endonuclease</keyword>
<dbReference type="Pfam" id="PF00565">
    <property type="entry name" value="SNase"/>
    <property type="match status" value="1"/>
</dbReference>
<keyword evidence="3" id="KW-0378">Hydrolase</keyword>
<proteinExistence type="predicted"/>
<organism evidence="6 7">
    <name type="scientific">Stutzerimonas nitrititolerans</name>
    <dbReference type="NCBI Taxonomy" id="2482751"/>
    <lineage>
        <taxon>Bacteria</taxon>
        <taxon>Pseudomonadati</taxon>
        <taxon>Pseudomonadota</taxon>
        <taxon>Gammaproteobacteria</taxon>
        <taxon>Pseudomonadales</taxon>
        <taxon>Pseudomonadaceae</taxon>
        <taxon>Stutzerimonas</taxon>
    </lineage>
</organism>
<dbReference type="Gene3D" id="2.40.50.90">
    <property type="match status" value="1"/>
</dbReference>
<feature type="signal peptide" evidence="4">
    <location>
        <begin position="1"/>
        <end position="17"/>
    </location>
</feature>
<dbReference type="InterPro" id="IPR035437">
    <property type="entry name" value="SNase_OB-fold_sf"/>
</dbReference>
<evidence type="ECO:0000259" key="5">
    <source>
        <dbReference type="PROSITE" id="PS50830"/>
    </source>
</evidence>
<keyword evidence="1" id="KW-0540">Nuclease</keyword>
<evidence type="ECO:0000313" key="7">
    <source>
        <dbReference type="Proteomes" id="UP001165292"/>
    </source>
</evidence>
<dbReference type="RefSeq" id="WP_253163928.1">
    <property type="nucleotide sequence ID" value="NZ_JAMYBS010000020.1"/>
</dbReference>
<dbReference type="SMART" id="SM00318">
    <property type="entry name" value="SNc"/>
    <property type="match status" value="1"/>
</dbReference>
<feature type="domain" description="TNase-like" evidence="5">
    <location>
        <begin position="18"/>
        <end position="155"/>
    </location>
</feature>
<reference evidence="6" key="1">
    <citation type="submission" date="2022-06" db="EMBL/GenBank/DDBJ databases">
        <title>Detection of beta-lactamases in bacteria of animal origin.</title>
        <authorList>
            <person name="Mlynarcik P."/>
            <person name="Zdarska V."/>
            <person name="Chudobova H."/>
            <person name="Prochazkova P."/>
            <person name="Hricova K."/>
            <person name="Mezerova K."/>
            <person name="Bardon J."/>
            <person name="Dolejska M."/>
            <person name="Sukkar I."/>
            <person name="Kolar M."/>
        </authorList>
    </citation>
    <scope>NUCLEOTIDE SEQUENCE</scope>
    <source>
        <strain evidence="6">S 300-3</strain>
    </source>
</reference>
<accession>A0AA42BFD0</accession>
<dbReference type="InterPro" id="IPR016071">
    <property type="entry name" value="Staphylococal_nuclease_OB-fold"/>
</dbReference>
<dbReference type="PANTHER" id="PTHR12302">
    <property type="entry name" value="EBNA2 BINDING PROTEIN P100"/>
    <property type="match status" value="1"/>
</dbReference>
<keyword evidence="4" id="KW-0732">Signal</keyword>